<dbReference type="AlphaFoldDB" id="A0A1G6Z453"/>
<evidence type="ECO:0000256" key="17">
    <source>
        <dbReference type="ARBA" id="ARBA00048623"/>
    </source>
</evidence>
<evidence type="ECO:0000256" key="9">
    <source>
        <dbReference type="ARBA" id="ARBA00022679"/>
    </source>
</evidence>
<feature type="transmembrane region" description="Helical" evidence="19">
    <location>
        <begin position="38"/>
        <end position="61"/>
    </location>
</feature>
<keyword evidence="10 19" id="KW-0812">Transmembrane</keyword>
<evidence type="ECO:0000256" key="11">
    <source>
        <dbReference type="ARBA" id="ARBA00022842"/>
    </source>
</evidence>
<organism evidence="20 21">
    <name type="scientific">Ruegeria marina</name>
    <dbReference type="NCBI Taxonomy" id="639004"/>
    <lineage>
        <taxon>Bacteria</taxon>
        <taxon>Pseudomonadati</taxon>
        <taxon>Pseudomonadota</taxon>
        <taxon>Alphaproteobacteria</taxon>
        <taxon>Rhodobacterales</taxon>
        <taxon>Roseobacteraceae</taxon>
        <taxon>Ruegeria</taxon>
    </lineage>
</organism>
<keyword evidence="21" id="KW-1185">Reference proteome</keyword>
<evidence type="ECO:0000256" key="2">
    <source>
        <dbReference type="ARBA" id="ARBA00004651"/>
    </source>
</evidence>
<comment type="subcellular location">
    <subcellularLocation>
        <location evidence="2 19">Cell membrane</location>
        <topology evidence="2 19">Multi-pass membrane protein</topology>
    </subcellularLocation>
</comment>
<evidence type="ECO:0000256" key="14">
    <source>
        <dbReference type="ARBA" id="ARBA00025228"/>
    </source>
</evidence>
<feature type="transmembrane region" description="Helical" evidence="19">
    <location>
        <begin position="145"/>
        <end position="166"/>
    </location>
</feature>
<keyword evidence="12 19" id="KW-1133">Transmembrane helix</keyword>
<dbReference type="STRING" id="639004.SAMN04488239_11273"/>
<proteinExistence type="inferred from homology"/>
<reference evidence="21" key="1">
    <citation type="submission" date="2016-10" db="EMBL/GenBank/DDBJ databases">
        <authorList>
            <person name="Varghese N."/>
            <person name="Submissions S."/>
        </authorList>
    </citation>
    <scope>NUCLEOTIDE SEQUENCE [LARGE SCALE GENOMIC DNA]</scope>
    <source>
        <strain evidence="21">CGMCC 1.9108</strain>
    </source>
</reference>
<dbReference type="PANTHER" id="PTHR34148:SF1">
    <property type="entry name" value="ADENOSYLCOBINAMIDE-GDP RIBAZOLETRANSFERASE"/>
    <property type="match status" value="1"/>
</dbReference>
<dbReference type="GO" id="GO:0009236">
    <property type="term" value="P:cobalamin biosynthetic process"/>
    <property type="evidence" value="ECO:0007669"/>
    <property type="project" value="UniProtKB-UniRule"/>
</dbReference>
<dbReference type="GO" id="GO:0005886">
    <property type="term" value="C:plasma membrane"/>
    <property type="evidence" value="ECO:0007669"/>
    <property type="project" value="UniProtKB-SubCell"/>
</dbReference>
<dbReference type="GO" id="GO:0051073">
    <property type="term" value="F:adenosylcobinamide-GDP ribazoletransferase activity"/>
    <property type="evidence" value="ECO:0007669"/>
    <property type="project" value="UniProtKB-UniRule"/>
</dbReference>
<evidence type="ECO:0000256" key="15">
    <source>
        <dbReference type="ARBA" id="ARBA00032605"/>
    </source>
</evidence>
<dbReference type="RefSeq" id="WP_245706563.1">
    <property type="nucleotide sequence ID" value="NZ_FMZV01000012.1"/>
</dbReference>
<evidence type="ECO:0000256" key="12">
    <source>
        <dbReference type="ARBA" id="ARBA00022989"/>
    </source>
</evidence>
<sequence>MRKTDIFDISPWDTALAMVLLTRLPLPKLPEVAFARQAAAVWAFPLAGLAVGLLACLAGALAQAGGLSPLAVAGSMLVVMVMSTGAMHEDGLADTADGLWGGFTPERRLEIMKDSRIGTYGVLALILSQVLRLAALAALAASGALWSLLAAAVWSRALMPVLMAALPNARGAGLSQSVGRPAPAPVALGLALACGLSLLVAGFAAGIPALLAALAALGLAALARAKIGGQTGDILGAAQQVAEIVFLLALSARFS</sequence>
<keyword evidence="7 19" id="KW-1003">Cell membrane</keyword>
<evidence type="ECO:0000256" key="7">
    <source>
        <dbReference type="ARBA" id="ARBA00022475"/>
    </source>
</evidence>
<comment type="similarity">
    <text evidence="4 19">Belongs to the CobS family.</text>
</comment>
<evidence type="ECO:0000256" key="6">
    <source>
        <dbReference type="ARBA" id="ARBA00015850"/>
    </source>
</evidence>
<dbReference type="Pfam" id="PF02654">
    <property type="entry name" value="CobS"/>
    <property type="match status" value="1"/>
</dbReference>
<evidence type="ECO:0000256" key="8">
    <source>
        <dbReference type="ARBA" id="ARBA00022573"/>
    </source>
</evidence>
<keyword evidence="9 19" id="KW-0808">Transferase</keyword>
<accession>A0A1G6Z453</accession>
<comment type="catalytic activity">
    <reaction evidence="17 19">
        <text>alpha-ribazole + adenosylcob(III)inamide-GDP = adenosylcob(III)alamin + GMP + H(+)</text>
        <dbReference type="Rhea" id="RHEA:16049"/>
        <dbReference type="ChEBI" id="CHEBI:10329"/>
        <dbReference type="ChEBI" id="CHEBI:15378"/>
        <dbReference type="ChEBI" id="CHEBI:18408"/>
        <dbReference type="ChEBI" id="CHEBI:58115"/>
        <dbReference type="ChEBI" id="CHEBI:60487"/>
        <dbReference type="EC" id="2.7.8.26"/>
    </reaction>
</comment>
<feature type="transmembrane region" description="Helical" evidence="19">
    <location>
        <begin position="117"/>
        <end position="139"/>
    </location>
</feature>
<dbReference type="EC" id="2.7.8.26" evidence="5 19"/>
<comment type="pathway">
    <text evidence="3 19">Cofactor biosynthesis; adenosylcobalamin biosynthesis; adenosylcobalamin from cob(II)yrinate a,c-diamide: step 7/7.</text>
</comment>
<keyword evidence="8 19" id="KW-0169">Cobalamin biosynthesis</keyword>
<gene>
    <name evidence="19" type="primary">cobS</name>
    <name evidence="20" type="ORF">SAMN04488239_11273</name>
</gene>
<keyword evidence="11 19" id="KW-0460">Magnesium</keyword>
<evidence type="ECO:0000313" key="20">
    <source>
        <dbReference type="EMBL" id="SDD96635.1"/>
    </source>
</evidence>
<evidence type="ECO:0000256" key="13">
    <source>
        <dbReference type="ARBA" id="ARBA00023136"/>
    </source>
</evidence>
<evidence type="ECO:0000313" key="21">
    <source>
        <dbReference type="Proteomes" id="UP000199628"/>
    </source>
</evidence>
<feature type="transmembrane region" description="Helical" evidence="19">
    <location>
        <begin position="67"/>
        <end position="87"/>
    </location>
</feature>
<evidence type="ECO:0000256" key="3">
    <source>
        <dbReference type="ARBA" id="ARBA00004663"/>
    </source>
</evidence>
<dbReference type="GO" id="GO:0008818">
    <property type="term" value="F:cobalamin 5'-phosphate synthase activity"/>
    <property type="evidence" value="ECO:0007669"/>
    <property type="project" value="UniProtKB-UniRule"/>
</dbReference>
<keyword evidence="13 19" id="KW-0472">Membrane</keyword>
<evidence type="ECO:0000256" key="1">
    <source>
        <dbReference type="ARBA" id="ARBA00001946"/>
    </source>
</evidence>
<evidence type="ECO:0000256" key="4">
    <source>
        <dbReference type="ARBA" id="ARBA00010561"/>
    </source>
</evidence>
<dbReference type="EMBL" id="FMZV01000012">
    <property type="protein sequence ID" value="SDD96635.1"/>
    <property type="molecule type" value="Genomic_DNA"/>
</dbReference>
<dbReference type="NCBIfam" id="TIGR00317">
    <property type="entry name" value="cobS"/>
    <property type="match status" value="1"/>
</dbReference>
<evidence type="ECO:0000256" key="5">
    <source>
        <dbReference type="ARBA" id="ARBA00013200"/>
    </source>
</evidence>
<protein>
    <recommendedName>
        <fullName evidence="6 19">Adenosylcobinamide-GDP ribazoletransferase</fullName>
        <ecNumber evidence="5 19">2.7.8.26</ecNumber>
    </recommendedName>
    <alternativeName>
        <fullName evidence="16 19">Cobalamin synthase</fullName>
    </alternativeName>
    <alternativeName>
        <fullName evidence="15 19">Cobalamin-5'-phosphate synthase</fullName>
    </alternativeName>
</protein>
<comment type="function">
    <text evidence="14 19">Joins adenosylcobinamide-GDP and alpha-ribazole to generate adenosylcobalamin (Ado-cobalamin). Also synthesizes adenosylcobalamin 5'-phosphate from adenosylcobinamide-GDP and alpha-ribazole 5'-phosphate.</text>
</comment>
<dbReference type="PANTHER" id="PTHR34148">
    <property type="entry name" value="ADENOSYLCOBINAMIDE-GDP RIBAZOLETRANSFERASE"/>
    <property type="match status" value="1"/>
</dbReference>
<dbReference type="HAMAP" id="MF_00719">
    <property type="entry name" value="CobS"/>
    <property type="match status" value="1"/>
</dbReference>
<evidence type="ECO:0000256" key="18">
    <source>
        <dbReference type="ARBA" id="ARBA00049504"/>
    </source>
</evidence>
<name>A0A1G6Z453_9RHOB</name>
<evidence type="ECO:0000256" key="19">
    <source>
        <dbReference type="HAMAP-Rule" id="MF_00719"/>
    </source>
</evidence>
<comment type="catalytic activity">
    <reaction evidence="18 19">
        <text>alpha-ribazole 5'-phosphate + adenosylcob(III)inamide-GDP = adenosylcob(III)alamin 5'-phosphate + GMP + H(+)</text>
        <dbReference type="Rhea" id="RHEA:23560"/>
        <dbReference type="ChEBI" id="CHEBI:15378"/>
        <dbReference type="ChEBI" id="CHEBI:57918"/>
        <dbReference type="ChEBI" id="CHEBI:58115"/>
        <dbReference type="ChEBI" id="CHEBI:60487"/>
        <dbReference type="ChEBI" id="CHEBI:60493"/>
        <dbReference type="EC" id="2.7.8.26"/>
    </reaction>
</comment>
<dbReference type="Proteomes" id="UP000199628">
    <property type="component" value="Unassembled WGS sequence"/>
</dbReference>
<evidence type="ECO:0000256" key="16">
    <source>
        <dbReference type="ARBA" id="ARBA00032853"/>
    </source>
</evidence>
<comment type="cofactor">
    <cofactor evidence="1 19">
        <name>Mg(2+)</name>
        <dbReference type="ChEBI" id="CHEBI:18420"/>
    </cofactor>
</comment>
<dbReference type="InterPro" id="IPR003805">
    <property type="entry name" value="CobS"/>
</dbReference>
<feature type="transmembrane region" description="Helical" evidence="19">
    <location>
        <begin position="205"/>
        <end position="222"/>
    </location>
</feature>
<dbReference type="UniPathway" id="UPA00148">
    <property type="reaction ID" value="UER00238"/>
</dbReference>
<evidence type="ECO:0000256" key="10">
    <source>
        <dbReference type="ARBA" id="ARBA00022692"/>
    </source>
</evidence>